<dbReference type="InterPro" id="IPR001991">
    <property type="entry name" value="Na-dicarboxylate_symporter"/>
</dbReference>
<evidence type="ECO:0000313" key="9">
    <source>
        <dbReference type="Ensembl" id="ENSKMAP00000029252.1"/>
    </source>
</evidence>
<dbReference type="InterPro" id="IPR036458">
    <property type="entry name" value="Na:dicarbo_symporter_sf"/>
</dbReference>
<evidence type="ECO:0000256" key="4">
    <source>
        <dbReference type="ARBA" id="ARBA00022847"/>
    </source>
</evidence>
<keyword evidence="10" id="KW-1185">Reference proteome</keyword>
<organism evidence="9 10">
    <name type="scientific">Kryptolebias marmoratus</name>
    <name type="common">Mangrove killifish</name>
    <name type="synonym">Rivulus marmoratus</name>
    <dbReference type="NCBI Taxonomy" id="37003"/>
    <lineage>
        <taxon>Eukaryota</taxon>
        <taxon>Metazoa</taxon>
        <taxon>Chordata</taxon>
        <taxon>Craniata</taxon>
        <taxon>Vertebrata</taxon>
        <taxon>Euteleostomi</taxon>
        <taxon>Actinopterygii</taxon>
        <taxon>Neopterygii</taxon>
        <taxon>Teleostei</taxon>
        <taxon>Neoteleostei</taxon>
        <taxon>Acanthomorphata</taxon>
        <taxon>Ovalentaria</taxon>
        <taxon>Atherinomorphae</taxon>
        <taxon>Cyprinodontiformes</taxon>
        <taxon>Rivulidae</taxon>
        <taxon>Kryptolebias</taxon>
    </lineage>
</organism>
<dbReference type="GO" id="GO:0015501">
    <property type="term" value="F:glutamate:sodium symporter activity"/>
    <property type="evidence" value="ECO:0007669"/>
    <property type="project" value="TreeGrafter"/>
</dbReference>
<comment type="subcellular location">
    <subcellularLocation>
        <location evidence="1 8">Membrane</location>
        <topology evidence="1 8">Multi-pass membrane protein</topology>
    </subcellularLocation>
</comment>
<dbReference type="GO" id="GO:0005886">
    <property type="term" value="C:plasma membrane"/>
    <property type="evidence" value="ECO:0007669"/>
    <property type="project" value="TreeGrafter"/>
</dbReference>
<dbReference type="Gene3D" id="1.10.3860.10">
    <property type="entry name" value="Sodium:dicarboxylate symporter"/>
    <property type="match status" value="1"/>
</dbReference>
<dbReference type="InterPro" id="IPR050746">
    <property type="entry name" value="DAACS"/>
</dbReference>
<evidence type="ECO:0000256" key="6">
    <source>
        <dbReference type="ARBA" id="ARBA00023136"/>
    </source>
</evidence>
<dbReference type="GO" id="GO:0015175">
    <property type="term" value="F:neutral L-amino acid transmembrane transporter activity"/>
    <property type="evidence" value="ECO:0007669"/>
    <property type="project" value="TreeGrafter"/>
</dbReference>
<dbReference type="PRINTS" id="PR00173">
    <property type="entry name" value="EDTRNSPORT"/>
</dbReference>
<keyword evidence="5 8" id="KW-1133">Transmembrane helix</keyword>
<feature type="transmembrane region" description="Helical" evidence="8">
    <location>
        <begin position="78"/>
        <end position="96"/>
    </location>
</feature>
<evidence type="ECO:0000256" key="7">
    <source>
        <dbReference type="ARBA" id="ARBA00023180"/>
    </source>
</evidence>
<dbReference type="PROSITE" id="PS00713">
    <property type="entry name" value="NA_DICARBOXYL_SYMP_1"/>
    <property type="match status" value="1"/>
</dbReference>
<evidence type="ECO:0000256" key="8">
    <source>
        <dbReference type="RuleBase" id="RU361216"/>
    </source>
</evidence>
<dbReference type="GO" id="GO:0005313">
    <property type="term" value="F:L-glutamate transmembrane transporter activity"/>
    <property type="evidence" value="ECO:0007669"/>
    <property type="project" value="TreeGrafter"/>
</dbReference>
<dbReference type="AlphaFoldDB" id="A0A3Q3H1E7"/>
<reference evidence="9" key="1">
    <citation type="submission" date="2025-08" db="UniProtKB">
        <authorList>
            <consortium name="Ensembl"/>
        </authorList>
    </citation>
    <scope>IDENTIFICATION</scope>
</reference>
<keyword evidence="4 8" id="KW-0769">Symport</keyword>
<feature type="transmembrane region" description="Helical" evidence="8">
    <location>
        <begin position="108"/>
        <end position="129"/>
    </location>
</feature>
<evidence type="ECO:0000256" key="2">
    <source>
        <dbReference type="ARBA" id="ARBA00022448"/>
    </source>
</evidence>
<evidence type="ECO:0000256" key="3">
    <source>
        <dbReference type="ARBA" id="ARBA00022692"/>
    </source>
</evidence>
<keyword evidence="3 8" id="KW-0812">Transmembrane</keyword>
<protein>
    <recommendedName>
        <fullName evidence="8">Amino acid transporter</fullName>
    </recommendedName>
</protein>
<dbReference type="Pfam" id="PF00375">
    <property type="entry name" value="SDF"/>
    <property type="match status" value="1"/>
</dbReference>
<name>A0A3Q3H1E7_KRYMA</name>
<dbReference type="Proteomes" id="UP000264800">
    <property type="component" value="Unplaced"/>
</dbReference>
<keyword evidence="2 8" id="KW-0813">Transport</keyword>
<dbReference type="PANTHER" id="PTHR11958">
    <property type="entry name" value="SODIUM/DICARBOXYLATE SYMPORTER-RELATED"/>
    <property type="match status" value="1"/>
</dbReference>
<dbReference type="Ensembl" id="ENSKMAT00000029617.1">
    <property type="protein sequence ID" value="ENSKMAP00000029252.1"/>
    <property type="gene ID" value="ENSKMAG00000021624.1"/>
</dbReference>
<dbReference type="SUPFAM" id="SSF118215">
    <property type="entry name" value="Proton glutamate symport protein"/>
    <property type="match status" value="1"/>
</dbReference>
<evidence type="ECO:0000256" key="5">
    <source>
        <dbReference type="ARBA" id="ARBA00022989"/>
    </source>
</evidence>
<keyword evidence="7" id="KW-0325">Glycoprotein</keyword>
<proteinExistence type="inferred from homology"/>
<dbReference type="PANTHER" id="PTHR11958:SF63">
    <property type="entry name" value="AMINO ACID TRANSPORTER"/>
    <property type="match status" value="1"/>
</dbReference>
<accession>A0A3Q3H1E7</accession>
<evidence type="ECO:0000256" key="1">
    <source>
        <dbReference type="ARBA" id="ARBA00004141"/>
    </source>
</evidence>
<dbReference type="GeneTree" id="ENSGT00940000155464"/>
<dbReference type="InterPro" id="IPR018107">
    <property type="entry name" value="Na-dicarboxylate_symporter_CS"/>
</dbReference>
<sequence length="247" mass="28125">MNFGPPCWNLVPHLCHPNKKISRSINVCNRSKCQKCNNFNKSKKRIGLGFALRQVNMSPREIMYVTFPGELLMRILKMMVLPLVISSLITGGFFSLAKTYGRIGLRAFSYYMVTTVIATFTGIALAVSIKPGKSSRQTSEPSGGKSQTVQSVDSFLDLIRNMLPSNLVEACFKKVRSMMFLLQFLHLYHHNYLTFVCTFSLLQYKTVYKSSGNHLDVMNTPSNSEVSVVVYIYYYQYFTSSLTLFYL</sequence>
<comment type="caution">
    <text evidence="8">Lacks conserved residue(s) required for the propagation of feature annotation.</text>
</comment>
<keyword evidence="6 8" id="KW-0472">Membrane</keyword>
<comment type="similarity">
    <text evidence="8">Belongs to the dicarboxylate/amino acid:cation symporter (DAACS) (TC 2.A.23) family.</text>
</comment>
<reference evidence="9" key="2">
    <citation type="submission" date="2025-09" db="UniProtKB">
        <authorList>
            <consortium name="Ensembl"/>
        </authorList>
    </citation>
    <scope>IDENTIFICATION</scope>
</reference>
<evidence type="ECO:0000313" key="10">
    <source>
        <dbReference type="Proteomes" id="UP000264800"/>
    </source>
</evidence>